<dbReference type="Pfam" id="PF08401">
    <property type="entry name" value="ArdcN"/>
    <property type="match status" value="1"/>
</dbReference>
<dbReference type="InterPro" id="IPR010359">
    <property type="entry name" value="IrrE_HExxH"/>
</dbReference>
<dbReference type="OrthoDB" id="9803716at2"/>
<organism evidence="3 4">
    <name type="scientific">Paenibacillus prosopidis</name>
    <dbReference type="NCBI Taxonomy" id="630520"/>
    <lineage>
        <taxon>Bacteria</taxon>
        <taxon>Bacillati</taxon>
        <taxon>Bacillota</taxon>
        <taxon>Bacilli</taxon>
        <taxon>Bacillales</taxon>
        <taxon>Paenibacillaceae</taxon>
        <taxon>Paenibacillus</taxon>
    </lineage>
</organism>
<dbReference type="Pfam" id="PF06114">
    <property type="entry name" value="Peptidase_M78"/>
    <property type="match status" value="1"/>
</dbReference>
<evidence type="ECO:0000259" key="2">
    <source>
        <dbReference type="Pfam" id="PF08401"/>
    </source>
</evidence>
<dbReference type="AlphaFoldDB" id="A0A368VJP8"/>
<evidence type="ECO:0000313" key="4">
    <source>
        <dbReference type="Proteomes" id="UP000252415"/>
    </source>
</evidence>
<accession>A0A368VJP8</accession>
<comment type="caution">
    <text evidence="3">The sequence shown here is derived from an EMBL/GenBank/DDBJ whole genome shotgun (WGS) entry which is preliminary data.</text>
</comment>
<dbReference type="Proteomes" id="UP000252415">
    <property type="component" value="Unassembled WGS sequence"/>
</dbReference>
<evidence type="ECO:0008006" key="5">
    <source>
        <dbReference type="Google" id="ProtNLM"/>
    </source>
</evidence>
<feature type="domain" description="IrrE N-terminal-like" evidence="1">
    <location>
        <begin position="156"/>
        <end position="214"/>
    </location>
</feature>
<protein>
    <recommendedName>
        <fullName evidence="5">Antirestriction protein ArdC</fullName>
    </recommendedName>
</protein>
<keyword evidence="4" id="KW-1185">Reference proteome</keyword>
<reference evidence="3 4" key="1">
    <citation type="submission" date="2018-07" db="EMBL/GenBank/DDBJ databases">
        <title>Genomic Encyclopedia of Type Strains, Phase III (KMG-III): the genomes of soil and plant-associated and newly described type strains.</title>
        <authorList>
            <person name="Whitman W."/>
        </authorList>
    </citation>
    <scope>NUCLEOTIDE SEQUENCE [LARGE SCALE GENOMIC DNA]</scope>
    <source>
        <strain evidence="3 4">CECT 7506</strain>
    </source>
</reference>
<evidence type="ECO:0000259" key="1">
    <source>
        <dbReference type="Pfam" id="PF06114"/>
    </source>
</evidence>
<sequence>MTTYTDRKVNDLYAKLKEGVTQVYTSEQWKEVLLFQTRFHDYSFNNMMLILLQYPTATYVAGFEEWKKLGRHVKLGEKGLKIMAPSFKMKKDEETGEQKKVLCGFHQVTVFDVSQTGGKELPSLTHELTMETATLRDFYETLKMVSPFPVEEKTISDGSKGYFDHSTQSIGIKKGMAALHKCKTLVHEMAHGHLHTNTDKSRELKEVEAEGTAFVVLSYFGFDTSKYSFPYVAGWNGSAFSDHIQKAGETIQKAAEKMISEIEKEMSKKAAIA</sequence>
<feature type="domain" description="N-terminal" evidence="2">
    <location>
        <begin position="7"/>
        <end position="111"/>
    </location>
</feature>
<dbReference type="GO" id="GO:0003697">
    <property type="term" value="F:single-stranded DNA binding"/>
    <property type="evidence" value="ECO:0007669"/>
    <property type="project" value="InterPro"/>
</dbReference>
<dbReference type="InterPro" id="IPR013610">
    <property type="entry name" value="ArdC_N"/>
</dbReference>
<dbReference type="EMBL" id="QPJD01000022">
    <property type="protein sequence ID" value="RCW41584.1"/>
    <property type="molecule type" value="Genomic_DNA"/>
</dbReference>
<evidence type="ECO:0000313" key="3">
    <source>
        <dbReference type="EMBL" id="RCW41584.1"/>
    </source>
</evidence>
<gene>
    <name evidence="3" type="ORF">DFP97_12220</name>
</gene>
<proteinExistence type="predicted"/>
<dbReference type="RefSeq" id="WP_114383683.1">
    <property type="nucleotide sequence ID" value="NZ_QPJD01000022.1"/>
</dbReference>
<name>A0A368VJP8_9BACL</name>